<comment type="caution">
    <text evidence="1">The sequence shown here is derived from an EMBL/GenBank/DDBJ whole genome shotgun (WGS) entry which is preliminary data.</text>
</comment>
<keyword evidence="2" id="KW-1185">Reference proteome</keyword>
<dbReference type="AlphaFoldDB" id="A0A9W4SIF9"/>
<dbReference type="Proteomes" id="UP001153678">
    <property type="component" value="Unassembled WGS sequence"/>
</dbReference>
<organism evidence="1 2">
    <name type="scientific">Funneliformis geosporum</name>
    <dbReference type="NCBI Taxonomy" id="1117311"/>
    <lineage>
        <taxon>Eukaryota</taxon>
        <taxon>Fungi</taxon>
        <taxon>Fungi incertae sedis</taxon>
        <taxon>Mucoromycota</taxon>
        <taxon>Glomeromycotina</taxon>
        <taxon>Glomeromycetes</taxon>
        <taxon>Glomerales</taxon>
        <taxon>Glomeraceae</taxon>
        <taxon>Funneliformis</taxon>
    </lineage>
</organism>
<dbReference type="EMBL" id="CAMKVN010000676">
    <property type="protein sequence ID" value="CAI2170249.1"/>
    <property type="molecule type" value="Genomic_DNA"/>
</dbReference>
<dbReference type="PANTHER" id="PTHR37049:SF4">
    <property type="entry name" value="RHODANESE DOMAIN-CONTAINING PROTEIN"/>
    <property type="match status" value="1"/>
</dbReference>
<accession>A0A9W4SIF9</accession>
<dbReference type="PANTHER" id="PTHR37049">
    <property type="entry name" value="PEPTIDASE S41 FAMILY PROTEIN"/>
    <property type="match status" value="1"/>
</dbReference>
<dbReference type="InterPro" id="IPR029045">
    <property type="entry name" value="ClpP/crotonase-like_dom_sf"/>
</dbReference>
<sequence length="690" mass="78544">MPRRAQVTNSQLLTKLNSIDRKLDDMEKTIHYQEMRSIARTRNAVLYNNHKDIELLLIDQGGVPMNYPTRAIDIANIPINEINDILQVHGLVSDENESDDSRRRRLAEFLGEATNDDACARITIEYKYSKSNPEFSAKYSDVKACLESFPYDKEIAESKTIQGFYVYLSQAKEEPQQGFSFRAVDLIKELDALLSKNYTSEFQFMYDVRTLFYELKDAHLSLSPDCYTNAFLYSQQLSLYSVINKEGVQIIKIFDDEIDGGNFDCEVTHIDGRPSMEVIQEFADTMIFYSKDAGVRFNMALATLIIDEMGVKEIAEFSNLEWKIGSQYYGRFNTSKEFRDALCLLKDIPTNPSDIFSEIYKPKIYNNSMSEGEVVYNTLMATFFILSDNKIGVVTIPALVSLIDNVDQMFELQTGFSLLEDKGVTKIVLDFSANVGGDRIVTGIIETATAQSIHIKDKIQFTIPPSLSIKNLTRWAARTADLVAESNSIFDIFGYKDPNSDKHFSSLDEFIGNHTYVRGETPMSYTSNFIGRYSQKFSLFVKLLAGNINEYKWNSEDIMILTNGNCGSSCSTITHRMAERFNVSTVVGGGYKDTLLSYASFPGGQSYDFNDLYNELFNIGILQNETLKDLIPPQFKIFASFGFTIKENYDINNHDVLEYTYEPAKHRLYYDEKSVRDPSILWLKAASLLS</sequence>
<proteinExistence type="predicted"/>
<dbReference type="OrthoDB" id="27214at2759"/>
<dbReference type="SUPFAM" id="SSF52096">
    <property type="entry name" value="ClpP/crotonase"/>
    <property type="match status" value="1"/>
</dbReference>
<name>A0A9W4SIF9_9GLOM</name>
<gene>
    <name evidence="1" type="ORF">FWILDA_LOCUS4486</name>
</gene>
<protein>
    <submittedName>
        <fullName evidence="1">2198_t:CDS:1</fullName>
    </submittedName>
</protein>
<reference evidence="1" key="1">
    <citation type="submission" date="2022-08" db="EMBL/GenBank/DDBJ databases">
        <authorList>
            <person name="Kallberg Y."/>
            <person name="Tangrot J."/>
            <person name="Rosling A."/>
        </authorList>
    </citation>
    <scope>NUCLEOTIDE SEQUENCE</scope>
    <source>
        <strain evidence="1">Wild A</strain>
    </source>
</reference>
<evidence type="ECO:0000313" key="2">
    <source>
        <dbReference type="Proteomes" id="UP001153678"/>
    </source>
</evidence>
<evidence type="ECO:0000313" key="1">
    <source>
        <dbReference type="EMBL" id="CAI2170249.1"/>
    </source>
</evidence>
<dbReference type="InterPro" id="IPR052766">
    <property type="entry name" value="S41A_metabolite_peptidase"/>
</dbReference>